<gene>
    <name evidence="2" type="ORF">SAMN05444281_0256</name>
</gene>
<dbReference type="STRING" id="1195760.SAMN05444281_0256"/>
<feature type="chain" id="PRO_5012386833" description="LPP20 lipoprotein" evidence="1">
    <location>
        <begin position="20"/>
        <end position="369"/>
    </location>
</feature>
<protein>
    <recommendedName>
        <fullName evidence="4">LPP20 lipoprotein</fullName>
    </recommendedName>
</protein>
<evidence type="ECO:0000256" key="1">
    <source>
        <dbReference type="SAM" id="SignalP"/>
    </source>
</evidence>
<sequence>MKKQLFFIAAVLTIYIANAQQISEVKLKTNQFGLKKAKKGPKKVFIKSFNIYYEVYKEAVDYKNGYNGTRGKKVGSATARAAVGLDGVQSQDIQEKTNRLYQEFVNDFMSNGYEIITAEEASKVEFFEGWKKVTGPSINEAEKLPGVLSCVPEGFTALYKDRSKVAAKLNKVFKGLNTPVLSKQLDDALVIDVNVYIMFSEIASKGFNLGSLDKVAKVKINTNLRLANSYTVQSPKKPTKLGVLGSIGVKGAMTSENISSSVDVVYGKAKIAASAIGQYNGTIKKSIEINGVMKKEKIKAYQRQQTVVPTSFSNNYQQIGGVTLVTVEDRFSKNATWIKVDSKKYADGLYNASSAFLKANIKEILEKIN</sequence>
<keyword evidence="3" id="KW-1185">Reference proteome</keyword>
<feature type="signal peptide" evidence="1">
    <location>
        <begin position="1"/>
        <end position="19"/>
    </location>
</feature>
<evidence type="ECO:0000313" key="3">
    <source>
        <dbReference type="Proteomes" id="UP000184109"/>
    </source>
</evidence>
<dbReference type="AlphaFoldDB" id="A0A1M5SEC6"/>
<keyword evidence="1" id="KW-0732">Signal</keyword>
<evidence type="ECO:0008006" key="4">
    <source>
        <dbReference type="Google" id="ProtNLM"/>
    </source>
</evidence>
<reference evidence="3" key="1">
    <citation type="submission" date="2016-11" db="EMBL/GenBank/DDBJ databases">
        <authorList>
            <person name="Varghese N."/>
            <person name="Submissions S."/>
        </authorList>
    </citation>
    <scope>NUCLEOTIDE SEQUENCE [LARGE SCALE GENOMIC DNA]</scope>
    <source>
        <strain evidence="3">DSM 100572</strain>
    </source>
</reference>
<accession>A0A1M5SEC6</accession>
<proteinExistence type="predicted"/>
<dbReference type="Proteomes" id="UP000184109">
    <property type="component" value="Unassembled WGS sequence"/>
</dbReference>
<evidence type="ECO:0000313" key="2">
    <source>
        <dbReference type="EMBL" id="SHH36628.1"/>
    </source>
</evidence>
<dbReference type="EMBL" id="FQXQ01000001">
    <property type="protein sequence ID" value="SHH36628.1"/>
    <property type="molecule type" value="Genomic_DNA"/>
</dbReference>
<dbReference type="OrthoDB" id="817809at2"/>
<organism evidence="2 3">
    <name type="scientific">Wenyingzhuangia marina</name>
    <dbReference type="NCBI Taxonomy" id="1195760"/>
    <lineage>
        <taxon>Bacteria</taxon>
        <taxon>Pseudomonadati</taxon>
        <taxon>Bacteroidota</taxon>
        <taxon>Flavobacteriia</taxon>
        <taxon>Flavobacteriales</taxon>
        <taxon>Flavobacteriaceae</taxon>
        <taxon>Wenyingzhuangia</taxon>
    </lineage>
</organism>
<name>A0A1M5SEC6_9FLAO</name>
<dbReference type="RefSeq" id="WP_073117869.1">
    <property type="nucleotide sequence ID" value="NZ_BMEN01000001.1"/>
</dbReference>